<feature type="compositionally biased region" description="Low complexity" evidence="1">
    <location>
        <begin position="890"/>
        <end position="916"/>
    </location>
</feature>
<feature type="compositionally biased region" description="Pro residues" evidence="1">
    <location>
        <begin position="933"/>
        <end position="947"/>
    </location>
</feature>
<feature type="compositionally biased region" description="Basic and acidic residues" evidence="1">
    <location>
        <begin position="498"/>
        <end position="509"/>
    </location>
</feature>
<sequence length="947" mass="99692">MTPAPVDKETLRRPLLVEALIEDGVFAVLRLPFDEGTPSTSTAAWIEDALSTGLGISVQRSGREVVATAPVAYVASKPPPTGTAIDRPWVALRAVSWASDALGSKAADSPPPLLVVGALGRLLSCAGVAWRVLPTAPSEEARVLVRRRDLPATAAALSRAGHVVTPSLGVCARPPPAPKELTQECAGMGAWRLVSREEPAGVLLENHTKSEAGALRLQSRSGLYVEVRLPWDDAGTKSQASSCGRSHAASHATFSDSASSSYSLVDFRPPRGGWQRHVSSRRVGPDGEMLEVAGLPPSRHVECWRRLGSAEDQVVALELVDDTRKRAGLWLFCGSRFARVVGPKGLGLVAGNCCRSLEHLMSLKGASAVEDDLKENYEAMEGAVEAPGELRVRRDSGSDRAGELLYSASDRAVGGTATLTSVEGQVKSLALHLPSGLHELWKVHEWGFDPFAIPKQTETDREGPGASEASSPKVMIRSKRPLRSASSSRSPRRSKRKLGSDSESPKKLSSELPDPVAPPSAASAQVAAKQSAANAASTAAEEAKASAFASAFAAAAAAMAHATSAPTAAVPGPAPESQEGSKDLAGGPSALRGSLSFGFGAKKPAQGPAARGPEAGEVSRQETKPPPPLPAFFQTAIAPASETASPAPAPPQPTDKEAEHVAQQLQLQQQQQQQQQLHQQLQDHLQQQEQQQQRQLQQQQQQDPQQQKQQQQQQPPFEQQSQPWRQPEQQQQHQQHHDLQQLHQLQQQLEAHQPQHAQQPQHLQQHGYHGGGPSALLGGSLLPPPPPPPAGGCGPSGGQEAVSEYCRRENVDPGAEQALRTLPLEAQQALMKEGPLAGSNRSAMLMSRIRGNRARVRESQGAQRPQGQGAGFGGAVPPPASFAAVPPPESQRGPPSQGSGSVAPPPSSGGACAGGLHPPPPPPPGFAGGAADPLPPWKSAPAAPPPR</sequence>
<evidence type="ECO:0000313" key="3">
    <source>
        <dbReference type="Proteomes" id="UP000654075"/>
    </source>
</evidence>
<feature type="compositionally biased region" description="Pro residues" evidence="1">
    <location>
        <begin position="876"/>
        <end position="889"/>
    </location>
</feature>
<feature type="region of interest" description="Disordered" evidence="1">
    <location>
        <begin position="555"/>
        <end position="947"/>
    </location>
</feature>
<feature type="compositionally biased region" description="Low complexity" evidence="1">
    <location>
        <begin position="663"/>
        <end position="733"/>
    </location>
</feature>
<dbReference type="PANTHER" id="PTHR10019">
    <property type="entry name" value="SNF5"/>
    <property type="match status" value="1"/>
</dbReference>
<dbReference type="AlphaFoldDB" id="A0A813G4N7"/>
<gene>
    <name evidence="2" type="ORF">PGLA1383_LOCUS35305</name>
</gene>
<organism evidence="2 3">
    <name type="scientific">Polarella glacialis</name>
    <name type="common">Dinoflagellate</name>
    <dbReference type="NCBI Taxonomy" id="89957"/>
    <lineage>
        <taxon>Eukaryota</taxon>
        <taxon>Sar</taxon>
        <taxon>Alveolata</taxon>
        <taxon>Dinophyceae</taxon>
        <taxon>Suessiales</taxon>
        <taxon>Suessiaceae</taxon>
        <taxon>Polarella</taxon>
    </lineage>
</organism>
<keyword evidence="3" id="KW-1185">Reference proteome</keyword>
<dbReference type="Proteomes" id="UP000654075">
    <property type="component" value="Unassembled WGS sequence"/>
</dbReference>
<comment type="caution">
    <text evidence="2">The sequence shown here is derived from an EMBL/GenBank/DDBJ whole genome shotgun (WGS) entry which is preliminary data.</text>
</comment>
<evidence type="ECO:0000313" key="2">
    <source>
        <dbReference type="EMBL" id="CAE8617644.1"/>
    </source>
</evidence>
<feature type="region of interest" description="Disordered" evidence="1">
    <location>
        <begin position="454"/>
        <end position="525"/>
    </location>
</feature>
<dbReference type="EMBL" id="CAJNNV010026239">
    <property type="protein sequence ID" value="CAE8617644.1"/>
    <property type="molecule type" value="Genomic_DNA"/>
</dbReference>
<protein>
    <submittedName>
        <fullName evidence="2">Uncharacterized protein</fullName>
    </submittedName>
</protein>
<feature type="compositionally biased region" description="Low complexity" evidence="1">
    <location>
        <begin position="635"/>
        <end position="646"/>
    </location>
</feature>
<feature type="compositionally biased region" description="Low complexity" evidence="1">
    <location>
        <begin position="741"/>
        <end position="766"/>
    </location>
</feature>
<feature type="compositionally biased region" description="Low complexity" evidence="1">
    <location>
        <begin position="555"/>
        <end position="569"/>
    </location>
</feature>
<proteinExistence type="predicted"/>
<evidence type="ECO:0000256" key="1">
    <source>
        <dbReference type="SAM" id="MobiDB-lite"/>
    </source>
</evidence>
<dbReference type="OrthoDB" id="426274at2759"/>
<name>A0A813G4N7_POLGL</name>
<reference evidence="2" key="1">
    <citation type="submission" date="2021-02" db="EMBL/GenBank/DDBJ databases">
        <authorList>
            <person name="Dougan E. K."/>
            <person name="Rhodes N."/>
            <person name="Thang M."/>
            <person name="Chan C."/>
        </authorList>
    </citation>
    <scope>NUCLEOTIDE SEQUENCE</scope>
</reference>
<accession>A0A813G4N7</accession>